<protein>
    <submittedName>
        <fullName evidence="2">1-deoxy-D-xylulose 5-phosphate reductoisomerase</fullName>
        <ecNumber evidence="2">1.1.1.267</ecNumber>
    </submittedName>
</protein>
<evidence type="ECO:0000313" key="2">
    <source>
        <dbReference type="EMBL" id="EQD39379.1"/>
    </source>
</evidence>
<keyword evidence="2" id="KW-0413">Isomerase</keyword>
<dbReference type="EMBL" id="AUZX01012409">
    <property type="protein sequence ID" value="EQD39379.1"/>
    <property type="molecule type" value="Genomic_DNA"/>
</dbReference>
<feature type="non-terminal residue" evidence="2">
    <location>
        <position position="51"/>
    </location>
</feature>
<sequence>MIGVVVLGSTGSIGENTLDVLARHPERFRLIGIGAHRSAEKLAEQIRRHRP</sequence>
<feature type="domain" description="1-deoxy-D-xylulose 5-phosphate reductoisomerase N-terminal" evidence="1">
    <location>
        <begin position="4"/>
        <end position="51"/>
    </location>
</feature>
<gene>
    <name evidence="2" type="ORF">B1A_16879</name>
</gene>
<dbReference type="Gene3D" id="3.40.50.720">
    <property type="entry name" value="NAD(P)-binding Rossmann-like Domain"/>
    <property type="match status" value="1"/>
</dbReference>
<organism evidence="2">
    <name type="scientific">mine drainage metagenome</name>
    <dbReference type="NCBI Taxonomy" id="410659"/>
    <lineage>
        <taxon>unclassified sequences</taxon>
        <taxon>metagenomes</taxon>
        <taxon>ecological metagenomes</taxon>
    </lineage>
</organism>
<dbReference type="SUPFAM" id="SSF51735">
    <property type="entry name" value="NAD(P)-binding Rossmann-fold domains"/>
    <property type="match status" value="1"/>
</dbReference>
<proteinExistence type="predicted"/>
<evidence type="ECO:0000259" key="1">
    <source>
        <dbReference type="Pfam" id="PF02670"/>
    </source>
</evidence>
<comment type="caution">
    <text evidence="2">The sequence shown here is derived from an EMBL/GenBank/DDBJ whole genome shotgun (WGS) entry which is preliminary data.</text>
</comment>
<reference evidence="2" key="1">
    <citation type="submission" date="2013-08" db="EMBL/GenBank/DDBJ databases">
        <authorList>
            <person name="Mendez C."/>
            <person name="Richter M."/>
            <person name="Ferrer M."/>
            <person name="Sanchez J."/>
        </authorList>
    </citation>
    <scope>NUCLEOTIDE SEQUENCE</scope>
</reference>
<dbReference type="PANTHER" id="PTHR30525">
    <property type="entry name" value="1-DEOXY-D-XYLULOSE 5-PHOSPHATE REDUCTOISOMERASE"/>
    <property type="match status" value="1"/>
</dbReference>
<dbReference type="GO" id="GO:0030145">
    <property type="term" value="F:manganese ion binding"/>
    <property type="evidence" value="ECO:0007669"/>
    <property type="project" value="TreeGrafter"/>
</dbReference>
<dbReference type="InterPro" id="IPR036291">
    <property type="entry name" value="NAD(P)-bd_dom_sf"/>
</dbReference>
<dbReference type="PANTHER" id="PTHR30525:SF0">
    <property type="entry name" value="1-DEOXY-D-XYLULOSE 5-PHOSPHATE REDUCTOISOMERASE, CHLOROPLASTIC"/>
    <property type="match status" value="1"/>
</dbReference>
<dbReference type="GO" id="GO:0016853">
    <property type="term" value="F:isomerase activity"/>
    <property type="evidence" value="ECO:0007669"/>
    <property type="project" value="UniProtKB-KW"/>
</dbReference>
<dbReference type="InterPro" id="IPR003821">
    <property type="entry name" value="DXP_reductoisomerase"/>
</dbReference>
<keyword evidence="2" id="KW-0560">Oxidoreductase</keyword>
<dbReference type="AlphaFoldDB" id="T1AEF3"/>
<dbReference type="InterPro" id="IPR013512">
    <property type="entry name" value="DXP_reductoisomerase_N"/>
</dbReference>
<accession>T1AEF3</accession>
<dbReference type="GO" id="GO:0030604">
    <property type="term" value="F:1-deoxy-D-xylulose-5-phosphate reductoisomerase activity"/>
    <property type="evidence" value="ECO:0007669"/>
    <property type="project" value="UniProtKB-EC"/>
</dbReference>
<dbReference type="GO" id="GO:0051484">
    <property type="term" value="P:isopentenyl diphosphate biosynthetic process, methylerythritol 4-phosphate pathway involved in terpenoid biosynthetic process"/>
    <property type="evidence" value="ECO:0007669"/>
    <property type="project" value="TreeGrafter"/>
</dbReference>
<name>T1AEF3_9ZZZZ</name>
<dbReference type="GO" id="GO:0070402">
    <property type="term" value="F:NADPH binding"/>
    <property type="evidence" value="ECO:0007669"/>
    <property type="project" value="InterPro"/>
</dbReference>
<dbReference type="EC" id="1.1.1.267" evidence="2"/>
<reference evidence="2" key="2">
    <citation type="journal article" date="2014" name="ISME J.">
        <title>Microbial stratification in low pH oxic and suboxic macroscopic growths along an acid mine drainage.</title>
        <authorList>
            <person name="Mendez-Garcia C."/>
            <person name="Mesa V."/>
            <person name="Sprenger R.R."/>
            <person name="Richter M."/>
            <person name="Diez M.S."/>
            <person name="Solano J."/>
            <person name="Bargiela R."/>
            <person name="Golyshina O.V."/>
            <person name="Manteca A."/>
            <person name="Ramos J.L."/>
            <person name="Gallego J.R."/>
            <person name="Llorente I."/>
            <person name="Martins Dos Santos V.A."/>
            <person name="Jensen O.N."/>
            <person name="Pelaez A.I."/>
            <person name="Sanchez J."/>
            <person name="Ferrer M."/>
        </authorList>
    </citation>
    <scope>NUCLEOTIDE SEQUENCE</scope>
</reference>
<dbReference type="Pfam" id="PF02670">
    <property type="entry name" value="DXP_reductoisom"/>
    <property type="match status" value="1"/>
</dbReference>